<keyword evidence="5 7" id="KW-0472">Membrane</keyword>
<gene>
    <name evidence="8" type="ORF">A9Q93_03100</name>
</gene>
<keyword evidence="4 7" id="KW-1133">Transmembrane helix</keyword>
<dbReference type="InterPro" id="IPR023353">
    <property type="entry name" value="LemA-like_dom_sf"/>
</dbReference>
<evidence type="ECO:0000256" key="1">
    <source>
        <dbReference type="ARBA" id="ARBA00004167"/>
    </source>
</evidence>
<dbReference type="SUPFAM" id="SSF140478">
    <property type="entry name" value="LemA-like"/>
    <property type="match status" value="1"/>
</dbReference>
<keyword evidence="3 7" id="KW-0812">Transmembrane</keyword>
<reference evidence="9" key="1">
    <citation type="journal article" date="2017" name="Proc. Natl. Acad. Sci. U.S.A.">
        <title>Simulation of Deepwater Horizon oil plume reveals substrate specialization within a complex community of hydrocarbon-degraders.</title>
        <authorList>
            <person name="Hu P."/>
            <person name="Dubinsky E.A."/>
            <person name="Probst A.J."/>
            <person name="Wang J."/>
            <person name="Sieber C.M.K."/>
            <person name="Tom L.M."/>
            <person name="Gardinali P."/>
            <person name="Banfield J.F."/>
            <person name="Atlas R.M."/>
            <person name="Andersen G.L."/>
        </authorList>
    </citation>
    <scope>NUCLEOTIDE SEQUENCE [LARGE SCALE GENOMIC DNA]</scope>
</reference>
<comment type="subcellular location">
    <subcellularLocation>
        <location evidence="1">Membrane</location>
        <topology evidence="1">Single-pass membrane protein</topology>
    </subcellularLocation>
</comment>
<comment type="caution">
    <text evidence="8">The sequence shown here is derived from an EMBL/GenBank/DDBJ whole genome shotgun (WGS) entry which is preliminary data.</text>
</comment>
<evidence type="ECO:0000256" key="3">
    <source>
        <dbReference type="ARBA" id="ARBA00022692"/>
    </source>
</evidence>
<evidence type="ECO:0000256" key="7">
    <source>
        <dbReference type="SAM" id="Phobius"/>
    </source>
</evidence>
<dbReference type="RefSeq" id="WP_303685924.1">
    <property type="nucleotide sequence ID" value="NZ_CAJXYO010000012.1"/>
</dbReference>
<organism evidence="8 9">
    <name type="scientific">Nonlabens dokdonensis</name>
    <dbReference type="NCBI Taxonomy" id="328515"/>
    <lineage>
        <taxon>Bacteria</taxon>
        <taxon>Pseudomonadati</taxon>
        <taxon>Bacteroidota</taxon>
        <taxon>Flavobacteriia</taxon>
        <taxon>Flavobacteriales</taxon>
        <taxon>Flavobacteriaceae</taxon>
        <taxon>Nonlabens</taxon>
    </lineage>
</organism>
<keyword evidence="6" id="KW-0175">Coiled coil</keyword>
<protein>
    <submittedName>
        <fullName evidence="8">LemA family protein</fullName>
    </submittedName>
</protein>
<evidence type="ECO:0000256" key="5">
    <source>
        <dbReference type="ARBA" id="ARBA00023136"/>
    </source>
</evidence>
<proteinExistence type="inferred from homology"/>
<feature type="coiled-coil region" evidence="6">
    <location>
        <begin position="122"/>
        <end position="149"/>
    </location>
</feature>
<dbReference type="InterPro" id="IPR007156">
    <property type="entry name" value="MamQ_LemA"/>
</dbReference>
<dbReference type="GO" id="GO:0016020">
    <property type="term" value="C:membrane"/>
    <property type="evidence" value="ECO:0007669"/>
    <property type="project" value="UniProtKB-SubCell"/>
</dbReference>
<dbReference type="PANTHER" id="PTHR34478:SF2">
    <property type="entry name" value="MEMBRANE PROTEIN"/>
    <property type="match status" value="1"/>
</dbReference>
<dbReference type="AlphaFoldDB" id="A0A1Z8B8F7"/>
<comment type="similarity">
    <text evidence="2">Belongs to the LemA family.</text>
</comment>
<dbReference type="Gene3D" id="1.20.1440.20">
    <property type="entry name" value="LemA-like domain"/>
    <property type="match status" value="1"/>
</dbReference>
<evidence type="ECO:0000256" key="4">
    <source>
        <dbReference type="ARBA" id="ARBA00022989"/>
    </source>
</evidence>
<sequence length="199" mass="21845">MKKIGGLGIAGIILGVIVLYGVYWYNSTIGMSEGVSNAWANVESSYQRRNDLIPNIVATAQKYAEFEQETLMGVIEARSKATSINVDASELTEENLAAFSKAQSQVSSGLGRLLATYENYPNLKANENFKELINELSRTENRINVERNRYNNAVGAYNVKVKRVPGVFFAGILGFEPAAFYQAEEGAEVAPDVDALFDN</sequence>
<evidence type="ECO:0000313" key="8">
    <source>
        <dbReference type="EMBL" id="OUS18778.1"/>
    </source>
</evidence>
<dbReference type="EMBL" id="MAAX01000055">
    <property type="protein sequence ID" value="OUS18778.1"/>
    <property type="molecule type" value="Genomic_DNA"/>
</dbReference>
<dbReference type="PANTHER" id="PTHR34478">
    <property type="entry name" value="PROTEIN LEMA"/>
    <property type="match status" value="1"/>
</dbReference>
<accession>A0A1Z8B8F7</accession>
<evidence type="ECO:0000256" key="2">
    <source>
        <dbReference type="ARBA" id="ARBA00008854"/>
    </source>
</evidence>
<dbReference type="Proteomes" id="UP000196102">
    <property type="component" value="Unassembled WGS sequence"/>
</dbReference>
<name>A0A1Z8B8F7_9FLAO</name>
<feature type="transmembrane region" description="Helical" evidence="7">
    <location>
        <begin position="7"/>
        <end position="25"/>
    </location>
</feature>
<evidence type="ECO:0000256" key="6">
    <source>
        <dbReference type="SAM" id="Coils"/>
    </source>
</evidence>
<evidence type="ECO:0000313" key="9">
    <source>
        <dbReference type="Proteomes" id="UP000196102"/>
    </source>
</evidence>
<dbReference type="Pfam" id="PF04011">
    <property type="entry name" value="LemA"/>
    <property type="match status" value="1"/>
</dbReference>